<dbReference type="InterPro" id="IPR024078">
    <property type="entry name" value="LmbE-like_dom_sf"/>
</dbReference>
<dbReference type="InterPro" id="IPR003737">
    <property type="entry name" value="GlcNAc_PI_deacetylase-related"/>
</dbReference>
<dbReference type="InterPro" id="IPR029062">
    <property type="entry name" value="Class_I_gatase-like"/>
</dbReference>
<proteinExistence type="predicted"/>
<name>A0ABP8QYU9_9SPHI</name>
<dbReference type="Proteomes" id="UP001500394">
    <property type="component" value="Unassembled WGS sequence"/>
</dbReference>
<protein>
    <submittedName>
        <fullName evidence="1">PIG-L family deacetylase</fullName>
    </submittedName>
</protein>
<dbReference type="PANTHER" id="PTHR12993:SF11">
    <property type="entry name" value="N-ACETYLGLUCOSAMINYL-PHOSPHATIDYLINOSITOL DE-N-ACETYLASE"/>
    <property type="match status" value="1"/>
</dbReference>
<comment type="caution">
    <text evidence="1">The sequence shown here is derived from an EMBL/GenBank/DDBJ whole genome shotgun (WGS) entry which is preliminary data.</text>
</comment>
<dbReference type="RefSeq" id="WP_345065414.1">
    <property type="nucleotide sequence ID" value="NZ_BAABGR010000009.1"/>
</dbReference>
<reference evidence="2" key="1">
    <citation type="journal article" date="2019" name="Int. J. Syst. Evol. Microbiol.">
        <title>The Global Catalogue of Microorganisms (GCM) 10K type strain sequencing project: providing services to taxonomists for standard genome sequencing and annotation.</title>
        <authorList>
            <consortium name="The Broad Institute Genomics Platform"/>
            <consortium name="The Broad Institute Genome Sequencing Center for Infectious Disease"/>
            <person name="Wu L."/>
            <person name="Ma J."/>
        </authorList>
    </citation>
    <scope>NUCLEOTIDE SEQUENCE [LARGE SCALE GENOMIC DNA]</scope>
    <source>
        <strain evidence="2">JCM 17858</strain>
    </source>
</reference>
<evidence type="ECO:0000313" key="1">
    <source>
        <dbReference type="EMBL" id="GAA4513623.1"/>
    </source>
</evidence>
<dbReference type="SUPFAM" id="SSF102588">
    <property type="entry name" value="LmbE-like"/>
    <property type="match status" value="1"/>
</dbReference>
<dbReference type="EMBL" id="BAABGR010000009">
    <property type="protein sequence ID" value="GAA4513623.1"/>
    <property type="molecule type" value="Genomic_DNA"/>
</dbReference>
<sequence>MRKTISPLFFILIAFIFGLSTKSLQAQQSVVDIAISLQKLNHLGSVMYFAAHPDDENTKLIAWLARERKFKTTYLSLTRGDGGQNLLGTDLGINLGIIRTQELLAARQVDKGEQLFSSAYDFGFSKTHEETFKFWDHETILREAVWLIRKYQPDVIITRFPPDPRGGHGHHQASAILAHEAFLAAADKNKFPEQLNKVSTWQAKRLVWNTANFGGQNNTSDDQLKIDIGHYNTLLGQSYGEVSAQSRSQHKTQGFGSASSRGTSFEYFDHVAGEKANTDLFDGINTSWSRIPNTSAIQQLVDKINKEFNFQNPQQSIADLVALKKLLEGYTLDKKYSQHANHGFWIAQKLKEVEELILACSGFWVDVYSAQASFVKGTKINATVEAIAYAKDIEVEIVSIDGKTIHQKLQSNKLWRDNIETSYAKTTQPYWLVQPHSLGRFDIPLEVVGHPTNPDKPQVKLIVKVENTNIHIVKDIHHRFVDPVKGEVHNPIVILPAMTAEVSSSLALSTNQQARQIDITFTRHDLLRSSFNVKVNQPEGWKVEPSTLELDFGASDKITKTITIAPTGKNSKKGVVTFSSNEEKLCYIKTLDYDHIPQQTWFPTTEIICQNLQLENTVRHVGYLAGAGDLVGESLKQLGIKVSNLTEADLNNPSSLTQYEAIIVGVRFFNVINNSSQLLDRLLEYANNGGVVVFQYNVNTKLLTNRLGPYPFQITRDRVTEEDSPVSFERQDKAFSFPNRITESDFEGWIQERGLYFARNIDKRYRTPLRMHDKGEAPHEGSLLICNYGKGKFVYTSLAFFRQLPAGVPGAYRLFVNLLANEN</sequence>
<dbReference type="Gene3D" id="3.40.50.10320">
    <property type="entry name" value="LmbE-like"/>
    <property type="match status" value="1"/>
</dbReference>
<dbReference type="PANTHER" id="PTHR12993">
    <property type="entry name" value="N-ACETYLGLUCOSAMINYL-PHOSPHATIDYLINOSITOL DE-N-ACETYLASE-RELATED"/>
    <property type="match status" value="1"/>
</dbReference>
<evidence type="ECO:0000313" key="2">
    <source>
        <dbReference type="Proteomes" id="UP001500394"/>
    </source>
</evidence>
<dbReference type="Pfam" id="PF02585">
    <property type="entry name" value="PIG-L"/>
    <property type="match status" value="1"/>
</dbReference>
<accession>A0ABP8QYU9</accession>
<organism evidence="1 2">
    <name type="scientific">Sphingobacterium thermophilum</name>
    <dbReference type="NCBI Taxonomy" id="768534"/>
    <lineage>
        <taxon>Bacteria</taxon>
        <taxon>Pseudomonadati</taxon>
        <taxon>Bacteroidota</taxon>
        <taxon>Sphingobacteriia</taxon>
        <taxon>Sphingobacteriales</taxon>
        <taxon>Sphingobacteriaceae</taxon>
        <taxon>Sphingobacterium</taxon>
    </lineage>
</organism>
<dbReference type="SUPFAM" id="SSF52317">
    <property type="entry name" value="Class I glutamine amidotransferase-like"/>
    <property type="match status" value="1"/>
</dbReference>
<gene>
    <name evidence="1" type="ORF">GCM10023173_09330</name>
</gene>
<keyword evidence="2" id="KW-1185">Reference proteome</keyword>